<keyword evidence="2" id="KW-1185">Reference proteome</keyword>
<dbReference type="Proteomes" id="UP001244640">
    <property type="component" value="Unassembled WGS sequence"/>
</dbReference>
<gene>
    <name evidence="1" type="ORF">QE382_004681</name>
</gene>
<reference evidence="1 2" key="1">
    <citation type="submission" date="2023-07" db="EMBL/GenBank/DDBJ databases">
        <title>Functional and genomic diversity of the sorghum phyllosphere microbiome.</title>
        <authorList>
            <person name="Shade A."/>
        </authorList>
    </citation>
    <scope>NUCLEOTIDE SEQUENCE [LARGE SCALE GENOMIC DNA]</scope>
    <source>
        <strain evidence="1 2">SORGH_AS_0892</strain>
    </source>
</reference>
<name>A0ABU0UCW9_9SPHI</name>
<sequence length="246" mass="27736">MKILSNVLSIVILTLFCQLNLIAQEDSLHKQIWQSIGGQEKWDSLQYLAFSAKGNNISDQLANEERKFLFNRTTGACRFDGYTGTDQVTYLFNFKNPGGDKLFIGGNLSTDEAELKKSIKSQLFLDFNLLLLPTLIGQKNVQLKNQKESFSAGQKLTISNILSSTPIFGTRIAGLLYIDQNTGEIARYEYTDKGEKITYEVSNYKEIGDGIRLPSLFNCTTNEQRSCIFSSISSFVQVEQKKFTEL</sequence>
<proteinExistence type="predicted"/>
<organism evidence="1 2">
    <name type="scientific">Sphingobacterium zeae</name>
    <dbReference type="NCBI Taxonomy" id="1776859"/>
    <lineage>
        <taxon>Bacteria</taxon>
        <taxon>Pseudomonadati</taxon>
        <taxon>Bacteroidota</taxon>
        <taxon>Sphingobacteriia</taxon>
        <taxon>Sphingobacteriales</taxon>
        <taxon>Sphingobacteriaceae</taxon>
        <taxon>Sphingobacterium</taxon>
    </lineage>
</organism>
<accession>A0ABU0UCW9</accession>
<evidence type="ECO:0000313" key="2">
    <source>
        <dbReference type="Proteomes" id="UP001244640"/>
    </source>
</evidence>
<dbReference type="RefSeq" id="WP_307187913.1">
    <property type="nucleotide sequence ID" value="NZ_JAUTBA010000001.1"/>
</dbReference>
<comment type="caution">
    <text evidence="1">The sequence shown here is derived from an EMBL/GenBank/DDBJ whole genome shotgun (WGS) entry which is preliminary data.</text>
</comment>
<dbReference type="EMBL" id="JAUTBA010000001">
    <property type="protein sequence ID" value="MDQ1152697.1"/>
    <property type="molecule type" value="Genomic_DNA"/>
</dbReference>
<evidence type="ECO:0000313" key="1">
    <source>
        <dbReference type="EMBL" id="MDQ1152697.1"/>
    </source>
</evidence>
<protein>
    <submittedName>
        <fullName evidence="1">Uncharacterized protein</fullName>
    </submittedName>
</protein>